<dbReference type="InterPro" id="IPR007497">
    <property type="entry name" value="SIMPL/DUF541"/>
</dbReference>
<organism evidence="2 3">
    <name type="scientific">Chitinophaga agri</name>
    <dbReference type="NCBI Taxonomy" id="2703787"/>
    <lineage>
        <taxon>Bacteria</taxon>
        <taxon>Pseudomonadati</taxon>
        <taxon>Bacteroidota</taxon>
        <taxon>Chitinophagia</taxon>
        <taxon>Chitinophagales</taxon>
        <taxon>Chitinophagaceae</taxon>
        <taxon>Chitinophaga</taxon>
    </lineage>
</organism>
<dbReference type="AlphaFoldDB" id="A0A6B9ZNU9"/>
<dbReference type="RefSeq" id="WP_162335285.1">
    <property type="nucleotide sequence ID" value="NZ_CP048113.1"/>
</dbReference>
<dbReference type="KEGG" id="chih:GWR21_29510"/>
<reference evidence="2 3" key="1">
    <citation type="submission" date="2020-01" db="EMBL/GenBank/DDBJ databases">
        <title>Complete genome sequence of Chitinophaga sp. H33E-04 isolated from quinoa roots.</title>
        <authorList>
            <person name="Weon H.-Y."/>
            <person name="Lee S.A."/>
        </authorList>
    </citation>
    <scope>NUCLEOTIDE SEQUENCE [LARGE SCALE GENOMIC DNA]</scope>
    <source>
        <strain evidence="2 3">H33E-04</strain>
    </source>
</reference>
<dbReference type="Pfam" id="PF04402">
    <property type="entry name" value="SIMPL"/>
    <property type="match status" value="1"/>
</dbReference>
<proteinExistence type="predicted"/>
<gene>
    <name evidence="2" type="ORF">GWR21_29510</name>
</gene>
<protein>
    <submittedName>
        <fullName evidence="2">SIMPL domain-containing protein</fullName>
    </submittedName>
</protein>
<evidence type="ECO:0000313" key="2">
    <source>
        <dbReference type="EMBL" id="QHS63569.1"/>
    </source>
</evidence>
<feature type="signal peptide" evidence="1">
    <location>
        <begin position="1"/>
        <end position="19"/>
    </location>
</feature>
<accession>A0A6B9ZNU9</accession>
<dbReference type="Proteomes" id="UP000476411">
    <property type="component" value="Chromosome"/>
</dbReference>
<keyword evidence="1" id="KW-0732">Signal</keyword>
<dbReference type="EMBL" id="CP048113">
    <property type="protein sequence ID" value="QHS63569.1"/>
    <property type="molecule type" value="Genomic_DNA"/>
</dbReference>
<sequence>MKNVIMAAIIAMSALGSHAQEIRPNTIQVNGIAKVNREVDAYLVDVTIAVEYGEIESKKSFDDLKNSFFKKAKEAGLDQSQFREDKMRYQALQLFREGSLYTFTARSQDEILKVTRLANGSVINITSARVKFKPVVKDEKLFEAALRNSREKAAIIARTLNKKLGAVSGVTDLTPQETTVEENFYFKPVDDQYISLLVSFAIE</sequence>
<name>A0A6B9ZNU9_9BACT</name>
<evidence type="ECO:0000256" key="1">
    <source>
        <dbReference type="SAM" id="SignalP"/>
    </source>
</evidence>
<evidence type="ECO:0000313" key="3">
    <source>
        <dbReference type="Proteomes" id="UP000476411"/>
    </source>
</evidence>
<feature type="chain" id="PRO_5025345813" evidence="1">
    <location>
        <begin position="20"/>
        <end position="203"/>
    </location>
</feature>
<keyword evidence="3" id="KW-1185">Reference proteome</keyword>